<dbReference type="Pfam" id="PF19781">
    <property type="entry name" value="DUF6266"/>
    <property type="match status" value="1"/>
</dbReference>
<sequence>MGKLNLGILSGFSGTVGTVVGTVSKNGNDVIRAKTKIRRTSNTESQVNQRTKFTLVTQFFQPVNTVLQIGLKNAAGEGMSPYNYACKQALEKAVTGTAPDVVLNYGAVVVSDGGLNRVSVASAEMGTGVINFHWEDNSSTGTGSPTDRAVLLVYNVDKQEVSYSFGMTTRSNGEGSLPLPYNETGDHLLMYLFFQAEDNPLQVSTSQYLGSVTV</sequence>
<protein>
    <submittedName>
        <fullName evidence="1">Uncharacterized protein</fullName>
    </submittedName>
</protein>
<gene>
    <name evidence="1" type="ORF">FHX64_001539</name>
</gene>
<evidence type="ECO:0000313" key="1">
    <source>
        <dbReference type="EMBL" id="MBB3187376.1"/>
    </source>
</evidence>
<dbReference type="EMBL" id="JACHYB010000001">
    <property type="protein sequence ID" value="MBB3187376.1"/>
    <property type="molecule type" value="Genomic_DNA"/>
</dbReference>
<dbReference type="AlphaFoldDB" id="A0A7W5DQX1"/>
<accession>A0A7W5DQX1</accession>
<dbReference type="Proteomes" id="UP000544222">
    <property type="component" value="Unassembled WGS sequence"/>
</dbReference>
<proteinExistence type="predicted"/>
<organism evidence="1 2">
    <name type="scientific">Microbacter margulisiae</name>
    <dbReference type="NCBI Taxonomy" id="1350067"/>
    <lineage>
        <taxon>Bacteria</taxon>
        <taxon>Pseudomonadati</taxon>
        <taxon>Bacteroidota</taxon>
        <taxon>Bacteroidia</taxon>
        <taxon>Bacteroidales</taxon>
        <taxon>Porphyromonadaceae</taxon>
        <taxon>Microbacter</taxon>
    </lineage>
</organism>
<name>A0A7W5DQX1_9PORP</name>
<comment type="caution">
    <text evidence="1">The sequence shown here is derived from an EMBL/GenBank/DDBJ whole genome shotgun (WGS) entry which is preliminary data.</text>
</comment>
<evidence type="ECO:0000313" key="2">
    <source>
        <dbReference type="Proteomes" id="UP000544222"/>
    </source>
</evidence>
<keyword evidence="2" id="KW-1185">Reference proteome</keyword>
<dbReference type="InterPro" id="IPR046233">
    <property type="entry name" value="DUF6266"/>
</dbReference>
<reference evidence="1 2" key="1">
    <citation type="submission" date="2020-08" db="EMBL/GenBank/DDBJ databases">
        <title>Genomic Encyclopedia of Type Strains, Phase IV (KMG-IV): sequencing the most valuable type-strain genomes for metagenomic binning, comparative biology and taxonomic classification.</title>
        <authorList>
            <person name="Goeker M."/>
        </authorList>
    </citation>
    <scope>NUCLEOTIDE SEQUENCE [LARGE SCALE GENOMIC DNA]</scope>
    <source>
        <strain evidence="1 2">DSM 27471</strain>
    </source>
</reference>
<dbReference type="RefSeq" id="WP_183413140.1">
    <property type="nucleotide sequence ID" value="NZ_JACHYB010000001.1"/>
</dbReference>